<dbReference type="AlphaFoldDB" id="A0A7X1NY53"/>
<gene>
    <name evidence="1" type="ORF">F8S09_14790</name>
</gene>
<dbReference type="GO" id="GO:0010181">
    <property type="term" value="F:FMN binding"/>
    <property type="evidence" value="ECO:0007669"/>
    <property type="project" value="InterPro"/>
</dbReference>
<keyword evidence="2" id="KW-1185">Reference proteome</keyword>
<dbReference type="PANTHER" id="PTHR37297">
    <property type="entry name" value="PROTEIN NRDI"/>
    <property type="match status" value="1"/>
</dbReference>
<organism evidence="1 2">
    <name type="scientific">Deinococcus terrestris</name>
    <dbReference type="NCBI Taxonomy" id="2651870"/>
    <lineage>
        <taxon>Bacteria</taxon>
        <taxon>Thermotogati</taxon>
        <taxon>Deinococcota</taxon>
        <taxon>Deinococci</taxon>
        <taxon>Deinococcales</taxon>
        <taxon>Deinococcaceae</taxon>
        <taxon>Deinococcus</taxon>
    </lineage>
</organism>
<accession>A0A7X1NY53</accession>
<dbReference type="Gene3D" id="3.40.50.360">
    <property type="match status" value="1"/>
</dbReference>
<dbReference type="InterPro" id="IPR029039">
    <property type="entry name" value="Flavoprotein-like_sf"/>
</dbReference>
<dbReference type="SUPFAM" id="SSF52218">
    <property type="entry name" value="Flavoproteins"/>
    <property type="match status" value="1"/>
</dbReference>
<comment type="caution">
    <text evidence="1">The sequence shown here is derived from an EMBL/GenBank/DDBJ whole genome shotgun (WGS) entry which is preliminary data.</text>
</comment>
<dbReference type="InterPro" id="IPR004465">
    <property type="entry name" value="RNR_NrdI"/>
</dbReference>
<reference evidence="1 2" key="1">
    <citation type="submission" date="2019-10" db="EMBL/GenBank/DDBJ databases">
        <title>Deinococcus sp. isolated from soil.</title>
        <authorList>
            <person name="Li Y."/>
            <person name="Wang J."/>
        </authorList>
    </citation>
    <scope>NUCLEOTIDE SEQUENCE [LARGE SCALE GENOMIC DNA]</scope>
    <source>
        <strain evidence="1 2">SDU3-2</strain>
    </source>
</reference>
<name>A0A7X1NY53_9DEIO</name>
<dbReference type="EMBL" id="WBSL01000011">
    <property type="protein sequence ID" value="MPY67927.1"/>
    <property type="molecule type" value="Genomic_DNA"/>
</dbReference>
<proteinExistence type="predicted"/>
<dbReference type="PANTHER" id="PTHR37297:SF1">
    <property type="entry name" value="PROTEIN NRDI"/>
    <property type="match status" value="1"/>
</dbReference>
<dbReference type="RefSeq" id="WP_322618861.1">
    <property type="nucleotide sequence ID" value="NZ_WBSL01000011.1"/>
</dbReference>
<sequence>MQLVFDSLTGNVRRLADRVARQVGGVEVLDLRRDAPRGHFLLLTYTFHRGAVPDSTRAFLARHHPHLLGVVASGSYHWGEHFARAAELIATQYHVPVVAKVNKSGTDADVIQIARWVLTHQHAPSPLTLTENVWTPGPN</sequence>
<evidence type="ECO:0000313" key="2">
    <source>
        <dbReference type="Proteomes" id="UP000484842"/>
    </source>
</evidence>
<evidence type="ECO:0000313" key="1">
    <source>
        <dbReference type="EMBL" id="MPY67927.1"/>
    </source>
</evidence>
<dbReference type="Pfam" id="PF07972">
    <property type="entry name" value="Flavodoxin_NdrI"/>
    <property type="match status" value="1"/>
</dbReference>
<dbReference type="Proteomes" id="UP000484842">
    <property type="component" value="Unassembled WGS sequence"/>
</dbReference>
<protein>
    <submittedName>
        <fullName evidence="1">Class Ib ribonucleoside-diphosphate reductase assembly flavoprotein NrdI</fullName>
    </submittedName>
</protein>